<dbReference type="Pfam" id="PF21672">
    <property type="entry name" value="COMM_HN"/>
    <property type="match status" value="1"/>
</dbReference>
<evidence type="ECO:0000313" key="2">
    <source>
        <dbReference type="EMBL" id="KAL0121555.1"/>
    </source>
</evidence>
<dbReference type="Pfam" id="PF07258">
    <property type="entry name" value="COMM_domain"/>
    <property type="match status" value="1"/>
</dbReference>
<dbReference type="PROSITE" id="PS51269">
    <property type="entry name" value="COMM"/>
    <property type="match status" value="1"/>
</dbReference>
<dbReference type="PANTHER" id="PTHR12333">
    <property type="entry name" value="COMM DOMAIN CONTAINING PROTEIN 10"/>
    <property type="match status" value="1"/>
</dbReference>
<dbReference type="AlphaFoldDB" id="A0AAW2G283"/>
<keyword evidence="3" id="KW-1185">Reference proteome</keyword>
<sequence length="197" mass="22687">MATWIEITPKLEQGMKIVTRVDSGKFRLFVNRICQTLQSSVDAKVFNEEEEEKLLVSLDLAKDELILLLDAITSIYKQAACYVVKPFIMETVLKDTFKLDEEKRSIFTSAWLHYGKGIVENFKQQSIFPNQVKDINWSLNVQSSSISLCNTAEAAAMLQLCMTRDRSIPFTTEFNKEQLKDLHEYLEKIQGHLDTLK</sequence>
<gene>
    <name evidence="2" type="ORF">PUN28_006819</name>
</gene>
<dbReference type="Proteomes" id="UP001430953">
    <property type="component" value="Unassembled WGS sequence"/>
</dbReference>
<dbReference type="InterPro" id="IPR017920">
    <property type="entry name" value="COMM"/>
</dbReference>
<dbReference type="EMBL" id="JADYXP020000006">
    <property type="protein sequence ID" value="KAL0121555.1"/>
    <property type="molecule type" value="Genomic_DNA"/>
</dbReference>
<organism evidence="2 3">
    <name type="scientific">Cardiocondyla obscurior</name>
    <dbReference type="NCBI Taxonomy" id="286306"/>
    <lineage>
        <taxon>Eukaryota</taxon>
        <taxon>Metazoa</taxon>
        <taxon>Ecdysozoa</taxon>
        <taxon>Arthropoda</taxon>
        <taxon>Hexapoda</taxon>
        <taxon>Insecta</taxon>
        <taxon>Pterygota</taxon>
        <taxon>Neoptera</taxon>
        <taxon>Endopterygota</taxon>
        <taxon>Hymenoptera</taxon>
        <taxon>Apocrita</taxon>
        <taxon>Aculeata</taxon>
        <taxon>Formicoidea</taxon>
        <taxon>Formicidae</taxon>
        <taxon>Myrmicinae</taxon>
        <taxon>Cardiocondyla</taxon>
    </lineage>
</organism>
<dbReference type="PANTHER" id="PTHR12333:SF0">
    <property type="entry name" value="COMM DOMAIN-CONTAINING PROTEIN 10"/>
    <property type="match status" value="1"/>
</dbReference>
<feature type="domain" description="COMM" evidence="1">
    <location>
        <begin position="131"/>
        <end position="197"/>
    </location>
</feature>
<protein>
    <recommendedName>
        <fullName evidence="1">COMM domain-containing protein</fullName>
    </recommendedName>
</protein>
<evidence type="ECO:0000313" key="3">
    <source>
        <dbReference type="Proteomes" id="UP001430953"/>
    </source>
</evidence>
<dbReference type="InterPro" id="IPR037361">
    <property type="entry name" value="COMMD10"/>
</dbReference>
<reference evidence="2 3" key="1">
    <citation type="submission" date="2023-03" db="EMBL/GenBank/DDBJ databases">
        <title>High recombination rates correlate with genetic variation in Cardiocondyla obscurior ants.</title>
        <authorList>
            <person name="Errbii M."/>
        </authorList>
    </citation>
    <scope>NUCLEOTIDE SEQUENCE [LARGE SCALE GENOMIC DNA]</scope>
    <source>
        <strain evidence="2">Alpha-2009</strain>
        <tissue evidence="2">Whole body</tissue>
    </source>
</reference>
<accession>A0AAW2G283</accession>
<evidence type="ECO:0000259" key="1">
    <source>
        <dbReference type="PROSITE" id="PS51269"/>
    </source>
</evidence>
<proteinExistence type="predicted"/>
<comment type="caution">
    <text evidence="2">The sequence shown here is derived from an EMBL/GenBank/DDBJ whole genome shotgun (WGS) entry which is preliminary data.</text>
</comment>
<name>A0AAW2G283_9HYME</name>